<sequence>MPAAKRSASSCQSGCPDLSDPSQRKLEEAGAPKLSYQREGRGDVPDPPDPRLLRSGVPRGSALASAQPYSDFSMHL</sequence>
<gene>
    <name evidence="2" type="ORF">FOZ63_007467</name>
</gene>
<reference evidence="2 3" key="1">
    <citation type="submission" date="2020-04" db="EMBL/GenBank/DDBJ databases">
        <title>Perkinsus olseni comparative genomics.</title>
        <authorList>
            <person name="Bogema D.R."/>
        </authorList>
    </citation>
    <scope>NUCLEOTIDE SEQUENCE [LARGE SCALE GENOMIC DNA]</scope>
    <source>
        <strain evidence="2 3">ATCC PRA-207</strain>
    </source>
</reference>
<comment type="caution">
    <text evidence="2">The sequence shown here is derived from an EMBL/GenBank/DDBJ whole genome shotgun (WGS) entry which is preliminary data.</text>
</comment>
<evidence type="ECO:0000313" key="2">
    <source>
        <dbReference type="EMBL" id="KAF4750484.1"/>
    </source>
</evidence>
<organism evidence="2 3">
    <name type="scientific">Perkinsus olseni</name>
    <name type="common">Perkinsus atlanticus</name>
    <dbReference type="NCBI Taxonomy" id="32597"/>
    <lineage>
        <taxon>Eukaryota</taxon>
        <taxon>Sar</taxon>
        <taxon>Alveolata</taxon>
        <taxon>Perkinsozoa</taxon>
        <taxon>Perkinsea</taxon>
        <taxon>Perkinsida</taxon>
        <taxon>Perkinsidae</taxon>
        <taxon>Perkinsus</taxon>
    </lineage>
</organism>
<dbReference type="Proteomes" id="UP000553632">
    <property type="component" value="Unassembled WGS sequence"/>
</dbReference>
<feature type="compositionally biased region" description="Basic and acidic residues" evidence="1">
    <location>
        <begin position="22"/>
        <end position="52"/>
    </location>
</feature>
<accession>A0A7J6TYF2</accession>
<name>A0A7J6TYF2_PEROL</name>
<protein>
    <submittedName>
        <fullName evidence="2">Uncharacterized protein</fullName>
    </submittedName>
</protein>
<dbReference type="EMBL" id="JABANO010007207">
    <property type="protein sequence ID" value="KAF4750484.1"/>
    <property type="molecule type" value="Genomic_DNA"/>
</dbReference>
<evidence type="ECO:0000313" key="3">
    <source>
        <dbReference type="Proteomes" id="UP000553632"/>
    </source>
</evidence>
<evidence type="ECO:0000256" key="1">
    <source>
        <dbReference type="SAM" id="MobiDB-lite"/>
    </source>
</evidence>
<dbReference type="AlphaFoldDB" id="A0A7J6TYF2"/>
<keyword evidence="3" id="KW-1185">Reference proteome</keyword>
<feature type="non-terminal residue" evidence="2">
    <location>
        <position position="76"/>
    </location>
</feature>
<feature type="region of interest" description="Disordered" evidence="1">
    <location>
        <begin position="1"/>
        <end position="76"/>
    </location>
</feature>
<proteinExistence type="predicted"/>